<sequence>MKKTLNIIAVPAMLILGALSLNLIAAQSNHAGTSGTYRMLAYDQCELVADIPLNKLQVQHYNEMQDIEVKIHLAEQPLHDIEAQITALSRQLEELTAHTKLQSLSDWQPNSDTMFKINSISEQIERIMDEHQPQFDHLEVTASEIEQAANRFEHAINASLDGLTYQQIEILTPSKPNSRFKCTHSETAKFSIN</sequence>
<organism evidence="2 3">
    <name type="scientific">Pseudoalteromonas ulvae</name>
    <dbReference type="NCBI Taxonomy" id="107327"/>
    <lineage>
        <taxon>Bacteria</taxon>
        <taxon>Pseudomonadati</taxon>
        <taxon>Pseudomonadota</taxon>
        <taxon>Gammaproteobacteria</taxon>
        <taxon>Alteromonadales</taxon>
        <taxon>Pseudoalteromonadaceae</taxon>
        <taxon>Pseudoalteromonas</taxon>
    </lineage>
</organism>
<evidence type="ECO:0000256" key="1">
    <source>
        <dbReference type="SAM" id="SignalP"/>
    </source>
</evidence>
<feature type="signal peptide" evidence="1">
    <location>
        <begin position="1"/>
        <end position="31"/>
    </location>
</feature>
<comment type="caution">
    <text evidence="2">The sequence shown here is derived from an EMBL/GenBank/DDBJ whole genome shotgun (WGS) entry which is preliminary data.</text>
</comment>
<protein>
    <submittedName>
        <fullName evidence="2">Uncharacterized protein</fullName>
    </submittedName>
</protein>
<dbReference type="Proteomes" id="UP000194841">
    <property type="component" value="Unassembled WGS sequence"/>
</dbReference>
<reference evidence="2 3" key="1">
    <citation type="submission" date="2017-02" db="EMBL/GenBank/DDBJ databases">
        <title>Pseudoalteromonas ulvae TC14 Genome.</title>
        <authorList>
            <person name="Molmeret M."/>
        </authorList>
    </citation>
    <scope>NUCLEOTIDE SEQUENCE [LARGE SCALE GENOMIC DNA]</scope>
    <source>
        <strain evidence="2">TC14</strain>
    </source>
</reference>
<dbReference type="AlphaFoldDB" id="A0A244CVM9"/>
<dbReference type="EMBL" id="MWPV01000001">
    <property type="protein sequence ID" value="OUL59648.1"/>
    <property type="molecule type" value="Genomic_DNA"/>
</dbReference>
<dbReference type="RefSeq" id="WP_086743038.1">
    <property type="nucleotide sequence ID" value="NZ_MWPV01000001.1"/>
</dbReference>
<evidence type="ECO:0000313" key="3">
    <source>
        <dbReference type="Proteomes" id="UP000194841"/>
    </source>
</evidence>
<evidence type="ECO:0000313" key="2">
    <source>
        <dbReference type="EMBL" id="OUL59648.1"/>
    </source>
</evidence>
<keyword evidence="1" id="KW-0732">Signal</keyword>
<name>A0A244CVM9_PSEDV</name>
<keyword evidence="3" id="KW-1185">Reference proteome</keyword>
<feature type="chain" id="PRO_5012964384" evidence="1">
    <location>
        <begin position="32"/>
        <end position="193"/>
    </location>
</feature>
<gene>
    <name evidence="2" type="ORF">B1199_05290</name>
</gene>
<proteinExistence type="predicted"/>
<accession>A0A244CVM9</accession>